<dbReference type="Pfam" id="PF13621">
    <property type="entry name" value="Cupin_8"/>
    <property type="match status" value="1"/>
</dbReference>
<name>M2T907_9SPHN</name>
<accession>M2T907</accession>
<reference evidence="2 3" key="1">
    <citation type="journal article" date="2013" name="Genome Announc.">
        <title>Draft Genome Sequence of Strain JLT2015T, Belonging to the Family Sphingomonadaceae of the Alphaproteobacteria.</title>
        <authorList>
            <person name="Tang K."/>
            <person name="Liu K."/>
            <person name="Li S."/>
            <person name="Jiao N."/>
        </authorList>
    </citation>
    <scope>NUCLEOTIDE SEQUENCE [LARGE SCALE GENOMIC DNA]</scope>
    <source>
        <strain evidence="2 3">JLT2015</strain>
    </source>
</reference>
<dbReference type="AlphaFoldDB" id="M2T907"/>
<dbReference type="SUPFAM" id="SSF51197">
    <property type="entry name" value="Clavaminate synthase-like"/>
    <property type="match status" value="1"/>
</dbReference>
<dbReference type="SMART" id="SM00558">
    <property type="entry name" value="JmjC"/>
    <property type="match status" value="1"/>
</dbReference>
<dbReference type="PANTHER" id="PTHR12461">
    <property type="entry name" value="HYPOXIA-INDUCIBLE FACTOR 1 ALPHA INHIBITOR-RELATED"/>
    <property type="match status" value="1"/>
</dbReference>
<dbReference type="InterPro" id="IPR003347">
    <property type="entry name" value="JmjC_dom"/>
</dbReference>
<dbReference type="OrthoDB" id="479699at2"/>
<protein>
    <recommendedName>
        <fullName evidence="1">JmjC domain-containing protein</fullName>
    </recommendedName>
</protein>
<dbReference type="EMBL" id="AMRV01000004">
    <property type="protein sequence ID" value="EMD82999.1"/>
    <property type="molecule type" value="Genomic_DNA"/>
</dbReference>
<dbReference type="PANTHER" id="PTHR12461:SF105">
    <property type="entry name" value="HYPOXIA-INDUCIBLE FACTOR 1-ALPHA INHIBITOR"/>
    <property type="match status" value="1"/>
</dbReference>
<evidence type="ECO:0000259" key="1">
    <source>
        <dbReference type="PROSITE" id="PS51184"/>
    </source>
</evidence>
<evidence type="ECO:0000313" key="2">
    <source>
        <dbReference type="EMBL" id="EMD82999.1"/>
    </source>
</evidence>
<organism evidence="2 3">
    <name type="scientific">Pacificimonas flava</name>
    <dbReference type="NCBI Taxonomy" id="1234595"/>
    <lineage>
        <taxon>Bacteria</taxon>
        <taxon>Pseudomonadati</taxon>
        <taxon>Pseudomonadota</taxon>
        <taxon>Alphaproteobacteria</taxon>
        <taxon>Sphingomonadales</taxon>
        <taxon>Sphingosinicellaceae</taxon>
        <taxon>Pacificimonas</taxon>
    </lineage>
</organism>
<dbReference type="Proteomes" id="UP000011717">
    <property type="component" value="Unassembled WGS sequence"/>
</dbReference>
<gene>
    <name evidence="2" type="ORF">C725_1597</name>
</gene>
<evidence type="ECO:0000313" key="3">
    <source>
        <dbReference type="Proteomes" id="UP000011717"/>
    </source>
</evidence>
<dbReference type="Gene3D" id="2.60.120.650">
    <property type="entry name" value="Cupin"/>
    <property type="match status" value="1"/>
</dbReference>
<dbReference type="PROSITE" id="PS51184">
    <property type="entry name" value="JMJC"/>
    <property type="match status" value="1"/>
</dbReference>
<feature type="domain" description="JmjC" evidence="1">
    <location>
        <begin position="205"/>
        <end position="343"/>
    </location>
</feature>
<sequence length="343" mass="38403">MSAARPATEPSATSRQIAFNPRLAAAVAERVAMDVDARIIAMQLANFADPDVVSAYAEDAKRNPYFLGAMAVADLLRKRDWVLDCQAESWTLGPESDHVPRRDRLAPDMFLADHYAAQRPAVLTGLVDHWPALSLWTADYLEEKVGRTTMITAQRGRDSARNPELEKQRLRTRMPFGELADALRSGATSNDLYVTANNGSDNRAAFDPLWEDFSAIPGYTAPEAGNDGYLWIGPAGTLTPFHHDLTNNLLIQVKGRKRVHMVPNWEQRRMRPRQKVFSDWTLEALQAEGKRAPAILETEIGPGDALFIPVGWWHHVVSLEESYSVLFTNFAWPNRFTNAFMTG</sequence>
<dbReference type="InterPro" id="IPR041667">
    <property type="entry name" value="Cupin_8"/>
</dbReference>
<dbReference type="RefSeq" id="WP_008601679.1">
    <property type="nucleotide sequence ID" value="NZ_AMRV01000004.1"/>
</dbReference>
<comment type="caution">
    <text evidence="2">The sequence shown here is derived from an EMBL/GenBank/DDBJ whole genome shotgun (WGS) entry which is preliminary data.</text>
</comment>
<proteinExistence type="predicted"/>
<dbReference type="PATRIC" id="fig|1234595.3.peg.1598"/>
<keyword evidence="3" id="KW-1185">Reference proteome</keyword>